<dbReference type="EMBL" id="ML210292">
    <property type="protein sequence ID" value="TFK20646.1"/>
    <property type="molecule type" value="Genomic_DNA"/>
</dbReference>
<name>A0A5C3KKB6_COPMA</name>
<dbReference type="OrthoDB" id="2998186at2759"/>
<dbReference type="Proteomes" id="UP000307440">
    <property type="component" value="Unassembled WGS sequence"/>
</dbReference>
<keyword evidence="3" id="KW-1185">Reference proteome</keyword>
<evidence type="ECO:0000313" key="3">
    <source>
        <dbReference type="Proteomes" id="UP000307440"/>
    </source>
</evidence>
<accession>A0A5C3KKB6</accession>
<feature type="region of interest" description="Disordered" evidence="1">
    <location>
        <begin position="1"/>
        <end position="28"/>
    </location>
</feature>
<evidence type="ECO:0000256" key="1">
    <source>
        <dbReference type="SAM" id="MobiDB-lite"/>
    </source>
</evidence>
<sequence length="152" mass="17137">MREYLSNKFPDPIHHPLEAPRGAAPGSSADRDKILAEYKGAIYGRQCLTSQQVILEFLLGKCLEQCRICLDELRKTQSASRLAEDSTSYIVRHGQSRGVNFDVDGVNAESSRLFRRVREDLYELAEELRDLDGSRQLALQFLRSPGTVLPLS</sequence>
<dbReference type="AlphaFoldDB" id="A0A5C3KKB6"/>
<evidence type="ECO:0000313" key="2">
    <source>
        <dbReference type="EMBL" id="TFK20646.1"/>
    </source>
</evidence>
<feature type="compositionally biased region" description="Basic and acidic residues" evidence="1">
    <location>
        <begin position="1"/>
        <end position="18"/>
    </location>
</feature>
<reference evidence="2 3" key="1">
    <citation type="journal article" date="2019" name="Nat. Ecol. Evol.">
        <title>Megaphylogeny resolves global patterns of mushroom evolution.</title>
        <authorList>
            <person name="Varga T."/>
            <person name="Krizsan K."/>
            <person name="Foldi C."/>
            <person name="Dima B."/>
            <person name="Sanchez-Garcia M."/>
            <person name="Sanchez-Ramirez S."/>
            <person name="Szollosi G.J."/>
            <person name="Szarkandi J.G."/>
            <person name="Papp V."/>
            <person name="Albert L."/>
            <person name="Andreopoulos W."/>
            <person name="Angelini C."/>
            <person name="Antonin V."/>
            <person name="Barry K.W."/>
            <person name="Bougher N.L."/>
            <person name="Buchanan P."/>
            <person name="Buyck B."/>
            <person name="Bense V."/>
            <person name="Catcheside P."/>
            <person name="Chovatia M."/>
            <person name="Cooper J."/>
            <person name="Damon W."/>
            <person name="Desjardin D."/>
            <person name="Finy P."/>
            <person name="Geml J."/>
            <person name="Haridas S."/>
            <person name="Hughes K."/>
            <person name="Justo A."/>
            <person name="Karasinski D."/>
            <person name="Kautmanova I."/>
            <person name="Kiss B."/>
            <person name="Kocsube S."/>
            <person name="Kotiranta H."/>
            <person name="LaButti K.M."/>
            <person name="Lechner B.E."/>
            <person name="Liimatainen K."/>
            <person name="Lipzen A."/>
            <person name="Lukacs Z."/>
            <person name="Mihaltcheva S."/>
            <person name="Morgado L.N."/>
            <person name="Niskanen T."/>
            <person name="Noordeloos M.E."/>
            <person name="Ohm R.A."/>
            <person name="Ortiz-Santana B."/>
            <person name="Ovrebo C."/>
            <person name="Racz N."/>
            <person name="Riley R."/>
            <person name="Savchenko A."/>
            <person name="Shiryaev A."/>
            <person name="Soop K."/>
            <person name="Spirin V."/>
            <person name="Szebenyi C."/>
            <person name="Tomsovsky M."/>
            <person name="Tulloss R.E."/>
            <person name="Uehling J."/>
            <person name="Grigoriev I.V."/>
            <person name="Vagvolgyi C."/>
            <person name="Papp T."/>
            <person name="Martin F.M."/>
            <person name="Miettinen O."/>
            <person name="Hibbett D.S."/>
            <person name="Nagy L.G."/>
        </authorList>
    </citation>
    <scope>NUCLEOTIDE SEQUENCE [LARGE SCALE GENOMIC DNA]</scope>
    <source>
        <strain evidence="2 3">CBS 121175</strain>
    </source>
</reference>
<proteinExistence type="predicted"/>
<organism evidence="2 3">
    <name type="scientific">Coprinopsis marcescibilis</name>
    <name type="common">Agaric fungus</name>
    <name type="synonym">Psathyrella marcescibilis</name>
    <dbReference type="NCBI Taxonomy" id="230819"/>
    <lineage>
        <taxon>Eukaryota</taxon>
        <taxon>Fungi</taxon>
        <taxon>Dikarya</taxon>
        <taxon>Basidiomycota</taxon>
        <taxon>Agaricomycotina</taxon>
        <taxon>Agaricomycetes</taxon>
        <taxon>Agaricomycetidae</taxon>
        <taxon>Agaricales</taxon>
        <taxon>Agaricineae</taxon>
        <taxon>Psathyrellaceae</taxon>
        <taxon>Coprinopsis</taxon>
    </lineage>
</organism>
<gene>
    <name evidence="2" type="ORF">FA15DRAFT_599279</name>
</gene>
<protein>
    <submittedName>
        <fullName evidence="2">Uncharacterized protein</fullName>
    </submittedName>
</protein>